<name>A0A673CBH5_9TELE</name>
<comment type="catalytic activity">
    <reaction evidence="16">
        <text>H2O2 + NADPH + H(+) = NADP(+) + 2 H2O</text>
        <dbReference type="Rhea" id="RHEA:15173"/>
        <dbReference type="ChEBI" id="CHEBI:15377"/>
        <dbReference type="ChEBI" id="CHEBI:15378"/>
        <dbReference type="ChEBI" id="CHEBI:16240"/>
        <dbReference type="ChEBI" id="CHEBI:57783"/>
        <dbReference type="ChEBI" id="CHEBI:58349"/>
        <dbReference type="EC" id="1.11.1.2"/>
    </reaction>
    <physiologicalReaction direction="left-to-right" evidence="16">
        <dbReference type="Rhea" id="RHEA:15174"/>
    </physiologicalReaction>
</comment>
<keyword evidence="8" id="KW-1015">Disulfide bond</keyword>
<reference evidence="19" key="2">
    <citation type="submission" date="2025-08" db="UniProtKB">
        <authorList>
            <consortium name="Ensembl"/>
        </authorList>
    </citation>
    <scope>IDENTIFICATION</scope>
</reference>
<evidence type="ECO:0000256" key="4">
    <source>
        <dbReference type="ARBA" id="ARBA00022630"/>
    </source>
</evidence>
<evidence type="ECO:0000256" key="12">
    <source>
        <dbReference type="ARBA" id="ARBA00044212"/>
    </source>
</evidence>
<dbReference type="PANTHER" id="PTHR42737:SF8">
    <property type="entry name" value="THIOREDOXIN-DISULFIDE REDUCTASE"/>
    <property type="match status" value="1"/>
</dbReference>
<accession>A0A673CBH5</accession>
<gene>
    <name evidence="19" type="primary">LOC115429045</name>
</gene>
<evidence type="ECO:0000256" key="8">
    <source>
        <dbReference type="ARBA" id="ARBA00023157"/>
    </source>
</evidence>
<keyword evidence="5" id="KW-0274">FAD</keyword>
<comment type="function">
    <text evidence="14">Reduces disulfideprotein thioredoxin (Trx) to its dithiol-containing form. Homodimeric flavoprotein involved in the regulation of cellular redox reactions, growth and differentiation. Contains a selenocysteine residue at the C-terminal active site that is essential for catalysis. Also has reductase activity on hydrogen peroxide (H2O2).</text>
</comment>
<dbReference type="InterPro" id="IPR036188">
    <property type="entry name" value="FAD/NAD-bd_sf"/>
</dbReference>
<evidence type="ECO:0000256" key="9">
    <source>
        <dbReference type="ARBA" id="ARBA00023284"/>
    </source>
</evidence>
<dbReference type="GO" id="GO:0050137">
    <property type="term" value="F:NADPH peroxidase activity"/>
    <property type="evidence" value="ECO:0007669"/>
    <property type="project" value="UniProtKB-EC"/>
</dbReference>
<dbReference type="GO" id="GO:0004362">
    <property type="term" value="F:glutathione-disulfide reductase (NADPH) activity"/>
    <property type="evidence" value="ECO:0007669"/>
    <property type="project" value="TreeGrafter"/>
</dbReference>
<keyword evidence="9" id="KW-0676">Redox-active center</keyword>
<keyword evidence="20" id="KW-1185">Reference proteome</keyword>
<dbReference type="PRINTS" id="PR00411">
    <property type="entry name" value="PNDRDTASEI"/>
</dbReference>
<comment type="catalytic activity">
    <reaction evidence="15">
        <text>[thioredoxin]-dithiol + NADP(+) = [thioredoxin]-disulfide + NADPH + H(+)</text>
        <dbReference type="Rhea" id="RHEA:20345"/>
        <dbReference type="Rhea" id="RHEA-COMP:10698"/>
        <dbReference type="Rhea" id="RHEA-COMP:10700"/>
        <dbReference type="ChEBI" id="CHEBI:15378"/>
        <dbReference type="ChEBI" id="CHEBI:29950"/>
        <dbReference type="ChEBI" id="CHEBI:50058"/>
        <dbReference type="ChEBI" id="CHEBI:57783"/>
        <dbReference type="ChEBI" id="CHEBI:58349"/>
        <dbReference type="EC" id="1.8.1.9"/>
    </reaction>
    <physiologicalReaction direction="right-to-left" evidence="15">
        <dbReference type="Rhea" id="RHEA:20347"/>
    </physiologicalReaction>
</comment>
<evidence type="ECO:0000313" key="19">
    <source>
        <dbReference type="Ensembl" id="ENSSORP00005050097.1"/>
    </source>
</evidence>
<evidence type="ECO:0000256" key="1">
    <source>
        <dbReference type="ARBA" id="ARBA00001974"/>
    </source>
</evidence>
<comment type="cofactor">
    <cofactor evidence="1">
        <name>FAD</name>
        <dbReference type="ChEBI" id="CHEBI:57692"/>
    </cofactor>
</comment>
<dbReference type="EC" id="1.11.1.2" evidence="10"/>
<feature type="domain" description="Pyridine nucleotide-disulphide oxidoreductase dimerisation" evidence="17">
    <location>
        <begin position="348"/>
        <end position="453"/>
    </location>
</feature>
<dbReference type="InterPro" id="IPR023753">
    <property type="entry name" value="FAD/NAD-binding_dom"/>
</dbReference>
<dbReference type="Pfam" id="PF02852">
    <property type="entry name" value="Pyr_redox_dim"/>
    <property type="match status" value="1"/>
</dbReference>
<dbReference type="GO" id="GO:0004791">
    <property type="term" value="F:thioredoxin-disulfide reductase (NADPH) activity"/>
    <property type="evidence" value="ECO:0007669"/>
    <property type="project" value="UniProtKB-EC"/>
</dbReference>
<dbReference type="Gene3D" id="3.30.390.30">
    <property type="match status" value="1"/>
</dbReference>
<evidence type="ECO:0000256" key="11">
    <source>
        <dbReference type="ARBA" id="ARBA00044068"/>
    </source>
</evidence>
<evidence type="ECO:0000313" key="20">
    <source>
        <dbReference type="Proteomes" id="UP000472271"/>
    </source>
</evidence>
<dbReference type="GO" id="GO:0034599">
    <property type="term" value="P:cellular response to oxidative stress"/>
    <property type="evidence" value="ECO:0007669"/>
    <property type="project" value="TreeGrafter"/>
</dbReference>
<evidence type="ECO:0000256" key="3">
    <source>
        <dbReference type="ARBA" id="ARBA00012610"/>
    </source>
</evidence>
<dbReference type="GO" id="GO:0050660">
    <property type="term" value="F:flavin adenine dinucleotide binding"/>
    <property type="evidence" value="ECO:0007669"/>
    <property type="project" value="InterPro"/>
</dbReference>
<dbReference type="GO" id="GO:0045454">
    <property type="term" value="P:cell redox homeostasis"/>
    <property type="evidence" value="ECO:0007669"/>
    <property type="project" value="InterPro"/>
</dbReference>
<keyword evidence="6" id="KW-0712">Selenocysteine</keyword>
<evidence type="ECO:0000256" key="2">
    <source>
        <dbReference type="ARBA" id="ARBA00007532"/>
    </source>
</evidence>
<evidence type="ECO:0000256" key="6">
    <source>
        <dbReference type="ARBA" id="ARBA00022933"/>
    </source>
</evidence>
<dbReference type="Ensembl" id="ENSSORT00005051303.1">
    <property type="protein sequence ID" value="ENSSORP00005050097.1"/>
    <property type="gene ID" value="ENSSORG00005022549.1"/>
</dbReference>
<evidence type="ECO:0000256" key="7">
    <source>
        <dbReference type="ARBA" id="ARBA00023002"/>
    </source>
</evidence>
<evidence type="ECO:0000256" key="15">
    <source>
        <dbReference type="ARBA" id="ARBA00047387"/>
    </source>
</evidence>
<evidence type="ECO:0000259" key="17">
    <source>
        <dbReference type="Pfam" id="PF02852"/>
    </source>
</evidence>
<dbReference type="InterPro" id="IPR016156">
    <property type="entry name" value="FAD/NAD-linked_Rdtase_dimer_sf"/>
</dbReference>
<protein>
    <recommendedName>
        <fullName evidence="11">Thioredoxin reductase 1, cytoplasmic</fullName>
        <ecNumber evidence="10">1.11.1.2</ecNumber>
        <ecNumber evidence="3">1.8.1.9</ecNumber>
    </recommendedName>
    <alternativeName>
        <fullName evidence="13">Peroxidase TXNRD1</fullName>
    </alternativeName>
    <alternativeName>
        <fullName evidence="12">Thioredoxin reductase TR1</fullName>
    </alternativeName>
</protein>
<organism evidence="19 20">
    <name type="scientific">Sphaeramia orbicularis</name>
    <name type="common">orbiculate cardinalfish</name>
    <dbReference type="NCBI Taxonomy" id="375764"/>
    <lineage>
        <taxon>Eukaryota</taxon>
        <taxon>Metazoa</taxon>
        <taxon>Chordata</taxon>
        <taxon>Craniata</taxon>
        <taxon>Vertebrata</taxon>
        <taxon>Euteleostomi</taxon>
        <taxon>Actinopterygii</taxon>
        <taxon>Neopterygii</taxon>
        <taxon>Teleostei</taxon>
        <taxon>Neoteleostei</taxon>
        <taxon>Acanthomorphata</taxon>
        <taxon>Gobiaria</taxon>
        <taxon>Kurtiformes</taxon>
        <taxon>Apogonoidei</taxon>
        <taxon>Apogonidae</taxon>
        <taxon>Apogoninae</taxon>
        <taxon>Sphaeramia</taxon>
    </lineage>
</organism>
<reference evidence="19" key="3">
    <citation type="submission" date="2025-09" db="UniProtKB">
        <authorList>
            <consortium name="Ensembl"/>
        </authorList>
    </citation>
    <scope>IDENTIFICATION</scope>
</reference>
<evidence type="ECO:0000256" key="10">
    <source>
        <dbReference type="ARBA" id="ARBA00044049"/>
    </source>
</evidence>
<dbReference type="InterPro" id="IPR046952">
    <property type="entry name" value="GSHR/TRXR-like"/>
</dbReference>
<dbReference type="Gene3D" id="3.50.50.60">
    <property type="entry name" value="FAD/NAD(P)-binding domain"/>
    <property type="match status" value="3"/>
</dbReference>
<comment type="similarity">
    <text evidence="2">Belongs to the class-I pyridine nucleotide-disulfide oxidoreductase family.</text>
</comment>
<keyword evidence="4" id="KW-0285">Flavoprotein</keyword>
<dbReference type="PANTHER" id="PTHR42737">
    <property type="entry name" value="GLUTATHIONE REDUCTASE"/>
    <property type="match status" value="1"/>
</dbReference>
<dbReference type="InterPro" id="IPR004099">
    <property type="entry name" value="Pyr_nucl-diS_OxRdtase_dimer"/>
</dbReference>
<dbReference type="AlphaFoldDB" id="A0A673CBH5"/>
<evidence type="ECO:0000256" key="14">
    <source>
        <dbReference type="ARBA" id="ARBA00045717"/>
    </source>
</evidence>
<sequence length="482" mass="52586">MDPPAGPSLGGFDFDLLVIGGGSGGLAVAKEAAGLRRKVLILDLAAPSTRGTQRELGGSTFNKDTIRKFLQQASLLGKAIQDSNKYGWRFIDDVSHGWSDLVEAVQGKVKARSLELKRELKSCGVFYLEARGEIVAPHTVEVNKKQSLTAETLVIATGDRPYHLGIPGDKEHCLSRWMNCSVMLFDDLLSLLHPPGRTLVVGGSAEGLECAGFLCGLGYPVTVMLQPDLLEGLDQKMAQKIENHMLVAGVDFICNCSLTKVTEEDHLWQQQRRILGGIGLERVGVQFNQDTGRILVNEKDQTSVDYIYAIGSVQHGRPSTTGLSVHAGTLLACRLYGGENTLCDYTNVPAVVLTPLEYAACGLSEEKANLMFGKDNIEVYHNYYWPLEWTLPARNKNSCYVKVISMSPQDRVVGLHIMGPNAGDVLQGFATAMKCGLTKRQLDATVGISPSSAQVSILFLSLFHKNVWILNQKSVPSVFDTY</sequence>
<evidence type="ECO:0000256" key="16">
    <source>
        <dbReference type="ARBA" id="ARBA00048992"/>
    </source>
</evidence>
<dbReference type="EC" id="1.8.1.9" evidence="3"/>
<dbReference type="GO" id="GO:0005739">
    <property type="term" value="C:mitochondrion"/>
    <property type="evidence" value="ECO:0007669"/>
    <property type="project" value="TreeGrafter"/>
</dbReference>
<dbReference type="GO" id="GO:0005829">
    <property type="term" value="C:cytosol"/>
    <property type="evidence" value="ECO:0007669"/>
    <property type="project" value="TreeGrafter"/>
</dbReference>
<dbReference type="SUPFAM" id="SSF55424">
    <property type="entry name" value="FAD/NAD-linked reductases, dimerisation (C-terminal) domain"/>
    <property type="match status" value="1"/>
</dbReference>
<evidence type="ECO:0000256" key="13">
    <source>
        <dbReference type="ARBA" id="ARBA00044275"/>
    </source>
</evidence>
<proteinExistence type="inferred from homology"/>
<evidence type="ECO:0000256" key="5">
    <source>
        <dbReference type="ARBA" id="ARBA00022827"/>
    </source>
</evidence>
<evidence type="ECO:0000259" key="18">
    <source>
        <dbReference type="Pfam" id="PF07992"/>
    </source>
</evidence>
<keyword evidence="7" id="KW-0560">Oxidoreductase</keyword>
<dbReference type="SUPFAM" id="SSF51905">
    <property type="entry name" value="FAD/NAD(P)-binding domain"/>
    <property type="match status" value="1"/>
</dbReference>
<dbReference type="GO" id="GO:0006749">
    <property type="term" value="P:glutathione metabolic process"/>
    <property type="evidence" value="ECO:0007669"/>
    <property type="project" value="TreeGrafter"/>
</dbReference>
<dbReference type="PRINTS" id="PR00368">
    <property type="entry name" value="FADPNR"/>
</dbReference>
<dbReference type="Pfam" id="PF07992">
    <property type="entry name" value="Pyr_redox_2"/>
    <property type="match status" value="1"/>
</dbReference>
<dbReference type="Proteomes" id="UP000472271">
    <property type="component" value="Chromosome 12"/>
</dbReference>
<reference evidence="19" key="1">
    <citation type="submission" date="2019-06" db="EMBL/GenBank/DDBJ databases">
        <authorList>
            <consortium name="Wellcome Sanger Institute Data Sharing"/>
        </authorList>
    </citation>
    <scope>NUCLEOTIDE SEQUENCE [LARGE SCALE GENOMIC DNA]</scope>
</reference>
<feature type="domain" description="FAD/NAD(P)-binding" evidence="18">
    <location>
        <begin position="14"/>
        <end position="322"/>
    </location>
</feature>